<sequence>MRNFLVGAVCALFALLQPLHAQTSAGAFSRLPTGTEYRLFRKDAAGRYQPRALAPTDAPYASRAGQLLMVFMEFRTGRDSVVMNSRQMQPTPQPVPLPASPTPGGLEEALGLLLPGDSAVFRFQADSIFAKTFLQPVPPFLRKSGNALVVIASARELLSVAEMTARQEKIKAEYAEQAQRKAIAQTVRDNAQIDAYLKKNKLVAKKTAGGTYYIVTRPGKGLPPKKGQTVRVLYRGSVLATGKEFDSSAKHGNEPIAFPLGTGQVIRGWDQGIAMLSAGSKAVLLIPSALAYGPRGAGADIPADAVLRFEVELVDVK</sequence>
<evidence type="ECO:0000313" key="9">
    <source>
        <dbReference type="Proteomes" id="UP000597617"/>
    </source>
</evidence>
<evidence type="ECO:0000256" key="6">
    <source>
        <dbReference type="SAM" id="SignalP"/>
    </source>
</evidence>
<feature type="signal peptide" evidence="6">
    <location>
        <begin position="1"/>
        <end position="21"/>
    </location>
</feature>
<evidence type="ECO:0000256" key="5">
    <source>
        <dbReference type="RuleBase" id="RU003915"/>
    </source>
</evidence>
<protein>
    <recommendedName>
        <fullName evidence="5">Peptidyl-prolyl cis-trans isomerase</fullName>
        <ecNumber evidence="5">5.2.1.8</ecNumber>
    </recommendedName>
</protein>
<keyword evidence="6" id="KW-0732">Signal</keyword>
<evidence type="ECO:0000256" key="4">
    <source>
        <dbReference type="PROSITE-ProRule" id="PRU00277"/>
    </source>
</evidence>
<evidence type="ECO:0000313" key="8">
    <source>
        <dbReference type="EMBL" id="MBF9237118.1"/>
    </source>
</evidence>
<dbReference type="Gene3D" id="3.10.50.40">
    <property type="match status" value="1"/>
</dbReference>
<dbReference type="PANTHER" id="PTHR45779">
    <property type="entry name" value="PEPTIDYLPROLYL ISOMERASE"/>
    <property type="match status" value="1"/>
</dbReference>
<name>A0ABS0IFI2_9BACT</name>
<evidence type="ECO:0000256" key="1">
    <source>
        <dbReference type="ARBA" id="ARBA00000971"/>
    </source>
</evidence>
<organism evidence="8 9">
    <name type="scientific">Hymenobacter jeongseonensis</name>
    <dbReference type="NCBI Taxonomy" id="2791027"/>
    <lineage>
        <taxon>Bacteria</taxon>
        <taxon>Pseudomonadati</taxon>
        <taxon>Bacteroidota</taxon>
        <taxon>Cytophagia</taxon>
        <taxon>Cytophagales</taxon>
        <taxon>Hymenobacteraceae</taxon>
        <taxon>Hymenobacter</taxon>
    </lineage>
</organism>
<dbReference type="Pfam" id="PF00254">
    <property type="entry name" value="FKBP_C"/>
    <property type="match status" value="1"/>
</dbReference>
<dbReference type="RefSeq" id="WP_196281473.1">
    <property type="nucleotide sequence ID" value="NZ_JADQDQ010000002.1"/>
</dbReference>
<evidence type="ECO:0000256" key="2">
    <source>
        <dbReference type="ARBA" id="ARBA00023110"/>
    </source>
</evidence>
<dbReference type="InterPro" id="IPR001179">
    <property type="entry name" value="PPIase_FKBP_dom"/>
</dbReference>
<comment type="caution">
    <text evidence="8">The sequence shown here is derived from an EMBL/GenBank/DDBJ whole genome shotgun (WGS) entry which is preliminary data.</text>
</comment>
<evidence type="ECO:0000259" key="7">
    <source>
        <dbReference type="PROSITE" id="PS50059"/>
    </source>
</evidence>
<dbReference type="PANTHER" id="PTHR45779:SF7">
    <property type="entry name" value="PEPTIDYLPROLYL ISOMERASE"/>
    <property type="match status" value="1"/>
</dbReference>
<reference evidence="8 9" key="1">
    <citation type="submission" date="2020-11" db="EMBL/GenBank/DDBJ databases">
        <authorList>
            <person name="Kim M.K."/>
        </authorList>
    </citation>
    <scope>NUCLEOTIDE SEQUENCE [LARGE SCALE GENOMIC DNA]</scope>
    <source>
        <strain evidence="8 9">BT683</strain>
    </source>
</reference>
<feature type="chain" id="PRO_5046935395" description="Peptidyl-prolyl cis-trans isomerase" evidence="6">
    <location>
        <begin position="22"/>
        <end position="317"/>
    </location>
</feature>
<keyword evidence="9" id="KW-1185">Reference proteome</keyword>
<dbReference type="Proteomes" id="UP000597617">
    <property type="component" value="Unassembled WGS sequence"/>
</dbReference>
<dbReference type="GO" id="GO:0016853">
    <property type="term" value="F:isomerase activity"/>
    <property type="evidence" value="ECO:0007669"/>
    <property type="project" value="UniProtKB-KW"/>
</dbReference>
<dbReference type="SUPFAM" id="SSF54534">
    <property type="entry name" value="FKBP-like"/>
    <property type="match status" value="1"/>
</dbReference>
<proteinExistence type="inferred from homology"/>
<keyword evidence="2 4" id="KW-0697">Rotamase</keyword>
<feature type="domain" description="PPIase FKBP-type" evidence="7">
    <location>
        <begin position="227"/>
        <end position="317"/>
    </location>
</feature>
<dbReference type="PROSITE" id="PS50059">
    <property type="entry name" value="FKBP_PPIASE"/>
    <property type="match status" value="1"/>
</dbReference>
<dbReference type="InterPro" id="IPR046357">
    <property type="entry name" value="PPIase_dom_sf"/>
</dbReference>
<gene>
    <name evidence="8" type="ORF">I2I05_06880</name>
</gene>
<accession>A0ABS0IFI2</accession>
<comment type="catalytic activity">
    <reaction evidence="1 4 5">
        <text>[protein]-peptidylproline (omega=180) = [protein]-peptidylproline (omega=0)</text>
        <dbReference type="Rhea" id="RHEA:16237"/>
        <dbReference type="Rhea" id="RHEA-COMP:10747"/>
        <dbReference type="Rhea" id="RHEA-COMP:10748"/>
        <dbReference type="ChEBI" id="CHEBI:83833"/>
        <dbReference type="ChEBI" id="CHEBI:83834"/>
        <dbReference type="EC" id="5.2.1.8"/>
    </reaction>
</comment>
<evidence type="ECO:0000256" key="3">
    <source>
        <dbReference type="ARBA" id="ARBA00023235"/>
    </source>
</evidence>
<dbReference type="InterPro" id="IPR044609">
    <property type="entry name" value="FKBP2/11"/>
</dbReference>
<keyword evidence="3 4" id="KW-0413">Isomerase</keyword>
<dbReference type="EMBL" id="JADQDQ010000002">
    <property type="protein sequence ID" value="MBF9237118.1"/>
    <property type="molecule type" value="Genomic_DNA"/>
</dbReference>
<dbReference type="EC" id="5.2.1.8" evidence="5"/>
<comment type="similarity">
    <text evidence="5">Belongs to the FKBP-type PPIase family.</text>
</comment>